<keyword evidence="4" id="KW-0004">4Fe-4S</keyword>
<evidence type="ECO:0000256" key="6">
    <source>
        <dbReference type="ARBA" id="ARBA00023004"/>
    </source>
</evidence>
<dbReference type="EC" id="4.2.1.36" evidence="10"/>
<dbReference type="GO" id="GO:0008652">
    <property type="term" value="P:amino acid biosynthetic process"/>
    <property type="evidence" value="ECO:0007669"/>
    <property type="project" value="InterPro"/>
</dbReference>
<dbReference type="PROSITE" id="PS00450">
    <property type="entry name" value="ACONITASE_1"/>
    <property type="match status" value="1"/>
</dbReference>
<comment type="cofactor">
    <cofactor evidence="1">
        <name>[4Fe-4S] cluster</name>
        <dbReference type="ChEBI" id="CHEBI:49883"/>
    </cofactor>
</comment>
<dbReference type="PANTHER" id="PTHR43160">
    <property type="entry name" value="ACONITATE HYDRATASE B"/>
    <property type="match status" value="1"/>
</dbReference>
<gene>
    <name evidence="10" type="primary">hacA</name>
    <name evidence="10" type="ORF">IMSAGC017_01702</name>
</gene>
<dbReference type="InterPro" id="IPR006251">
    <property type="entry name" value="Homoacnase/IPMdehydase_lsu"/>
</dbReference>
<keyword evidence="5" id="KW-0479">Metal-binding</keyword>
<dbReference type="InterPro" id="IPR000573">
    <property type="entry name" value="AconitaseA/IPMdHydase_ssu_swvl"/>
</dbReference>
<evidence type="ECO:0000256" key="2">
    <source>
        <dbReference type="ARBA" id="ARBA00007185"/>
    </source>
</evidence>
<evidence type="ECO:0000256" key="7">
    <source>
        <dbReference type="ARBA" id="ARBA00023014"/>
    </source>
</evidence>
<dbReference type="PANTHER" id="PTHR43160:SF3">
    <property type="entry name" value="ACONITATE HYDRATASE, MITOCHONDRIAL"/>
    <property type="match status" value="1"/>
</dbReference>
<dbReference type="RefSeq" id="WP_172472890.1">
    <property type="nucleotide sequence ID" value="NZ_BLMI01000203.1"/>
</dbReference>
<dbReference type="GO" id="GO:0003994">
    <property type="term" value="F:aconitate hydratase activity"/>
    <property type="evidence" value="ECO:0007669"/>
    <property type="project" value="TreeGrafter"/>
</dbReference>
<keyword evidence="6" id="KW-0408">Iron</keyword>
<dbReference type="Gene3D" id="3.20.19.10">
    <property type="entry name" value="Aconitase, domain 4"/>
    <property type="match status" value="1"/>
</dbReference>
<dbReference type="GO" id="GO:0004409">
    <property type="term" value="F:homoaconitate hydratase activity"/>
    <property type="evidence" value="ECO:0007669"/>
    <property type="project" value="UniProtKB-EC"/>
</dbReference>
<dbReference type="AlphaFoldDB" id="A0A829ZCD8"/>
<dbReference type="Pfam" id="PF00330">
    <property type="entry name" value="Aconitase"/>
    <property type="match status" value="1"/>
</dbReference>
<comment type="caution">
    <text evidence="10">The sequence shown here is derived from an EMBL/GenBank/DDBJ whole genome shotgun (WGS) entry which is preliminary data.</text>
</comment>
<dbReference type="GO" id="GO:0006099">
    <property type="term" value="P:tricarboxylic acid cycle"/>
    <property type="evidence" value="ECO:0007669"/>
    <property type="project" value="UniProtKB-UniPathway"/>
</dbReference>
<dbReference type="Pfam" id="PF00694">
    <property type="entry name" value="Aconitase_C"/>
    <property type="match status" value="1"/>
</dbReference>
<evidence type="ECO:0000259" key="9">
    <source>
        <dbReference type="Pfam" id="PF00694"/>
    </source>
</evidence>
<accession>A0A829ZCD8</accession>
<dbReference type="InterPro" id="IPR018136">
    <property type="entry name" value="Aconitase_4Fe-4S_BS"/>
</dbReference>
<reference evidence="10 11" key="1">
    <citation type="journal article" date="2020" name="Microbiome">
        <title>Single-cell genomics of uncultured bacteria reveals dietary fiber responders in the mouse gut microbiota.</title>
        <authorList>
            <person name="Chijiiwa R."/>
            <person name="Hosokawa M."/>
            <person name="Kogawa M."/>
            <person name="Nishikawa Y."/>
            <person name="Ide K."/>
            <person name="Sakanashi C."/>
            <person name="Takahashi K."/>
            <person name="Takeyama H."/>
        </authorList>
    </citation>
    <scope>NUCLEOTIDE SEQUENCE [LARGE SCALE GENOMIC DNA]</scope>
    <source>
        <strain evidence="10">IMSAGC_017</strain>
    </source>
</reference>
<dbReference type="InterPro" id="IPR006250">
    <property type="entry name" value="Aconitase_put"/>
</dbReference>
<dbReference type="PRINTS" id="PR00415">
    <property type="entry name" value="ACONITASE"/>
</dbReference>
<proteinExistence type="inferred from homology"/>
<dbReference type="GO" id="GO:0005829">
    <property type="term" value="C:cytosol"/>
    <property type="evidence" value="ECO:0007669"/>
    <property type="project" value="TreeGrafter"/>
</dbReference>
<evidence type="ECO:0000313" key="10">
    <source>
        <dbReference type="EMBL" id="GFI41657.1"/>
    </source>
</evidence>
<dbReference type="SUPFAM" id="SSF52016">
    <property type="entry name" value="LeuD/IlvD-like"/>
    <property type="match status" value="1"/>
</dbReference>
<dbReference type="PROSITE" id="PS01244">
    <property type="entry name" value="ACONITASE_2"/>
    <property type="match status" value="1"/>
</dbReference>
<keyword evidence="7" id="KW-0411">Iron-sulfur</keyword>
<evidence type="ECO:0000256" key="5">
    <source>
        <dbReference type="ARBA" id="ARBA00022723"/>
    </source>
</evidence>
<dbReference type="NCBIfam" id="TIGR01343">
    <property type="entry name" value="hacA_fam"/>
    <property type="match status" value="1"/>
</dbReference>
<evidence type="ECO:0000313" key="11">
    <source>
        <dbReference type="Proteomes" id="UP000490821"/>
    </source>
</evidence>
<dbReference type="InterPro" id="IPR050926">
    <property type="entry name" value="Aconitase/IPM_isomerase"/>
</dbReference>
<dbReference type="GO" id="GO:0051539">
    <property type="term" value="F:4 iron, 4 sulfur cluster binding"/>
    <property type="evidence" value="ECO:0007669"/>
    <property type="project" value="UniProtKB-KW"/>
</dbReference>
<dbReference type="GO" id="GO:0046872">
    <property type="term" value="F:metal ion binding"/>
    <property type="evidence" value="ECO:0007669"/>
    <property type="project" value="UniProtKB-KW"/>
</dbReference>
<dbReference type="NCBIfam" id="NF001614">
    <property type="entry name" value="PRK00402.1"/>
    <property type="match status" value="1"/>
</dbReference>
<feature type="domain" description="Aconitase A/isopropylmalate dehydratase small subunit swivel" evidence="9">
    <location>
        <begin position="521"/>
        <end position="572"/>
    </location>
</feature>
<dbReference type="EMBL" id="BLMI01000203">
    <property type="protein sequence ID" value="GFI41657.1"/>
    <property type="molecule type" value="Genomic_DNA"/>
</dbReference>
<dbReference type="InterPro" id="IPR015931">
    <property type="entry name" value="Acnase/IPM_dHydase_lsu_aba_1/3"/>
</dbReference>
<dbReference type="UniPathway" id="UPA00223">
    <property type="reaction ID" value="UER00718"/>
</dbReference>
<evidence type="ECO:0000256" key="1">
    <source>
        <dbReference type="ARBA" id="ARBA00001966"/>
    </source>
</evidence>
<dbReference type="SUPFAM" id="SSF53732">
    <property type="entry name" value="Aconitase iron-sulfur domain"/>
    <property type="match status" value="1"/>
</dbReference>
<sequence>MGMNLAYKILSSKLKDGELIPGQQIGIQIDQTLTQDSTGTMAYLQLEAMNIKHVAVEKAVAYIDHNMLQTGFENMDDHEFIRSVAKKHGIVFSKPGNGVCHQLQLENFSKPGKTLVGSDSHTPTCGAMGMIAIGAGGLDVAVAMATGKYYLQCPSVVKVNLTGKKAPWVSAKDIILYILQQLTVKGGVNKIIEYTGEGIASLSLTDRATICNMGAELGATTSVFPTDERTKEYLVQQGREEDYIEMKADEDAAYDQELDVDLSKLVPMTAKPHSPDAVVPVKELEGMKVNQVVIGSCTNSSFADMMKAAKILKGHKVANHVSLVIAPGSSSILSMLSQNGALADMVQAGARILECGCGPCIGMGQAPLSKGVSLRTINRNFKGRSGTNDASVYLVSPEIAALSAIKGYMSEEFEDDMYLDEVPNTPFVKNGNFFIDEYDENNEVYMGPNIKPVPRGDKISDEISGKVVLKVGDNISTDHIVPSDSKLLPYRSNVPHLAKFSFSKVDSEFYDRAIANDGGFIVGGDNYGQGSSREHAALVPNYLKIKAIFAVSFARIHRSNLINNGILPLVIEANDQDFFNDQDNYKIVNIKEVVDHNGKVKVINETTNESIEASLTLSPREKVMINYGGLLNAIKELGGEF</sequence>
<comment type="subunit">
    <text evidence="3">Monomer.</text>
</comment>
<dbReference type="Proteomes" id="UP000490821">
    <property type="component" value="Unassembled WGS sequence"/>
</dbReference>
<keyword evidence="10" id="KW-0456">Lyase</keyword>
<dbReference type="NCBIfam" id="NF005558">
    <property type="entry name" value="PRK07229.1"/>
    <property type="match status" value="1"/>
</dbReference>
<dbReference type="NCBIfam" id="TIGR01342">
    <property type="entry name" value="acon_putative"/>
    <property type="match status" value="1"/>
</dbReference>
<comment type="similarity">
    <text evidence="2">Belongs to the aconitase/IPM isomerase family.</text>
</comment>
<organism evidence="10 11">
    <name type="scientific">Thomasclavelia cocleata</name>
    <dbReference type="NCBI Taxonomy" id="69824"/>
    <lineage>
        <taxon>Bacteria</taxon>
        <taxon>Bacillati</taxon>
        <taxon>Bacillota</taxon>
        <taxon>Erysipelotrichia</taxon>
        <taxon>Erysipelotrichales</taxon>
        <taxon>Coprobacillaceae</taxon>
        <taxon>Thomasclavelia</taxon>
    </lineage>
</organism>
<evidence type="ECO:0000256" key="3">
    <source>
        <dbReference type="ARBA" id="ARBA00011245"/>
    </source>
</evidence>
<evidence type="ECO:0000259" key="8">
    <source>
        <dbReference type="Pfam" id="PF00330"/>
    </source>
</evidence>
<dbReference type="InterPro" id="IPR001030">
    <property type="entry name" value="Acoase/IPM_deHydtase_lsu_aba"/>
</dbReference>
<dbReference type="InterPro" id="IPR015928">
    <property type="entry name" value="Aconitase/3IPM_dehydase_swvl"/>
</dbReference>
<feature type="domain" description="Aconitase/3-isopropylmalate dehydratase large subunit alpha/beta/alpha" evidence="8">
    <location>
        <begin position="9"/>
        <end position="407"/>
    </location>
</feature>
<evidence type="ECO:0000256" key="4">
    <source>
        <dbReference type="ARBA" id="ARBA00022485"/>
    </source>
</evidence>
<name>A0A829ZCD8_9FIRM</name>
<dbReference type="InterPro" id="IPR036008">
    <property type="entry name" value="Aconitase_4Fe-4S_dom"/>
</dbReference>
<dbReference type="Gene3D" id="3.30.499.10">
    <property type="entry name" value="Aconitase, domain 3"/>
    <property type="match status" value="2"/>
</dbReference>
<protein>
    <submittedName>
        <fullName evidence="10">Homoaconitase large subunit</fullName>
        <ecNumber evidence="10">4.2.1.36</ecNumber>
    </submittedName>
</protein>